<gene>
    <name evidence="1" type="ORF">C5Y83_22275</name>
</gene>
<evidence type="ECO:0000313" key="2">
    <source>
        <dbReference type="Proteomes" id="UP000238322"/>
    </source>
</evidence>
<dbReference type="Pfam" id="PF14100">
    <property type="entry name" value="DUF6807"/>
    <property type="match status" value="1"/>
</dbReference>
<accession>A0A2S8FFK1</accession>
<reference evidence="1 2" key="1">
    <citation type="submission" date="2018-02" db="EMBL/GenBank/DDBJ databases">
        <title>Comparative genomes isolates from brazilian mangrove.</title>
        <authorList>
            <person name="Araujo J.E."/>
            <person name="Taketani R.G."/>
            <person name="Silva M.C.P."/>
            <person name="Loureco M.V."/>
            <person name="Andreote F.D."/>
        </authorList>
    </citation>
    <scope>NUCLEOTIDE SEQUENCE [LARGE SCALE GENOMIC DNA]</scope>
    <source>
        <strain evidence="1 2">Hex-1 MGV</strain>
    </source>
</reference>
<proteinExistence type="predicted"/>
<dbReference type="InterPro" id="IPR029475">
    <property type="entry name" value="DUF6807"/>
</dbReference>
<evidence type="ECO:0000313" key="1">
    <source>
        <dbReference type="EMBL" id="PQO30933.1"/>
    </source>
</evidence>
<dbReference type="EMBL" id="PUHY01000013">
    <property type="protein sequence ID" value="PQO30933.1"/>
    <property type="molecule type" value="Genomic_DNA"/>
</dbReference>
<sequence length="333" mass="37397">MEHTSLFHSFSIPPVIKDMPRMIRTLTLLLVTAFASTCVAQTYEIVEDDDGLTVHFDGKLLTRYLTKSGTKPILYPLLGPDGLPLTRRYPIESLGDHEKNDHIHHRSVWFTHGKVNGTDFWLESEKEGGKIIHEKFEKVTDGETAQIVAVNRWEDPEGNVVCRDRRSLTFGQDEGRQYIDYDVTVMAGDEPVTFGDTKEGTFGMRLAGTMKVDAKMGGTIVNDKGVKNKDAWGKASAWVDYYGPVKDKTVGVAILNHPSSYGYPTYWHVRTYGLFAANPFGVHDFVGKDKPAGDHTIEPGKEMNLRYRVLIHEGTTEDADIPAAFARYEKVKK</sequence>
<dbReference type="AlphaFoldDB" id="A0A2S8FFK1"/>
<organism evidence="1 2">
    <name type="scientific">Blastopirellula marina</name>
    <dbReference type="NCBI Taxonomy" id="124"/>
    <lineage>
        <taxon>Bacteria</taxon>
        <taxon>Pseudomonadati</taxon>
        <taxon>Planctomycetota</taxon>
        <taxon>Planctomycetia</taxon>
        <taxon>Pirellulales</taxon>
        <taxon>Pirellulaceae</taxon>
        <taxon>Blastopirellula</taxon>
    </lineage>
</organism>
<name>A0A2S8FFK1_9BACT</name>
<protein>
    <recommendedName>
        <fullName evidence="3">Methane oxygenase PmoA</fullName>
    </recommendedName>
</protein>
<dbReference type="Proteomes" id="UP000238322">
    <property type="component" value="Unassembled WGS sequence"/>
</dbReference>
<comment type="caution">
    <text evidence="1">The sequence shown here is derived from an EMBL/GenBank/DDBJ whole genome shotgun (WGS) entry which is preliminary data.</text>
</comment>
<evidence type="ECO:0008006" key="3">
    <source>
        <dbReference type="Google" id="ProtNLM"/>
    </source>
</evidence>